<gene>
    <name evidence="2" type="ordered locus">Sulac_0670</name>
</gene>
<accession>G8U011</accession>
<evidence type="ECO:0000313" key="2">
    <source>
        <dbReference type="EMBL" id="AEW04180.1"/>
    </source>
</evidence>
<feature type="transmembrane region" description="Helical" evidence="1">
    <location>
        <begin position="87"/>
        <end position="109"/>
    </location>
</feature>
<dbReference type="Proteomes" id="UP000005439">
    <property type="component" value="Chromosome"/>
</dbReference>
<dbReference type="PATRIC" id="fig|679936.5.peg.719"/>
<feature type="transmembrane region" description="Helical" evidence="1">
    <location>
        <begin position="12"/>
        <end position="30"/>
    </location>
</feature>
<dbReference type="STRING" id="679936.Sulac_0670"/>
<dbReference type="KEGG" id="sap:Sulac_0670"/>
<protein>
    <recommendedName>
        <fullName evidence="4">DUF304 domain-containing protein</fullName>
    </recommendedName>
</protein>
<evidence type="ECO:0000313" key="3">
    <source>
        <dbReference type="Proteomes" id="UP000005439"/>
    </source>
</evidence>
<name>G8U011_SULAD</name>
<keyword evidence="1" id="KW-0812">Transmembrane</keyword>
<organism evidence="2 3">
    <name type="scientific">Sulfobacillus acidophilus (strain ATCC 700253 / DSM 10332 / NAL)</name>
    <dbReference type="NCBI Taxonomy" id="679936"/>
    <lineage>
        <taxon>Bacteria</taxon>
        <taxon>Bacillati</taxon>
        <taxon>Bacillota</taxon>
        <taxon>Clostridia</taxon>
        <taxon>Eubacteriales</taxon>
        <taxon>Clostridiales Family XVII. Incertae Sedis</taxon>
        <taxon>Sulfobacillus</taxon>
    </lineage>
</organism>
<evidence type="ECO:0008006" key="4">
    <source>
        <dbReference type="Google" id="ProtNLM"/>
    </source>
</evidence>
<dbReference type="AlphaFoldDB" id="G8U011"/>
<reference evidence="2 3" key="2">
    <citation type="journal article" date="2012" name="Stand. Genomic Sci.">
        <title>Complete genome sequence of the moderately thermophilic mineral-sulfide-oxidizing firmicute Sulfobacillus acidophilus type strain (NAL(T)).</title>
        <authorList>
            <person name="Anderson I."/>
            <person name="Chertkov O."/>
            <person name="Chen A."/>
            <person name="Saunders E."/>
            <person name="Lapidus A."/>
            <person name="Nolan M."/>
            <person name="Lucas S."/>
            <person name="Hammon N."/>
            <person name="Deshpande S."/>
            <person name="Cheng J.F."/>
            <person name="Han C."/>
            <person name="Tapia R."/>
            <person name="Goodwin L.A."/>
            <person name="Pitluck S."/>
            <person name="Liolios K."/>
            <person name="Pagani I."/>
            <person name="Ivanova N."/>
            <person name="Mikhailova N."/>
            <person name="Pati A."/>
            <person name="Palaniappan K."/>
            <person name="Land M."/>
            <person name="Pan C."/>
            <person name="Rohde M."/>
            <person name="Pukall R."/>
            <person name="Goker M."/>
            <person name="Detter J.C."/>
            <person name="Woyke T."/>
            <person name="Bristow J."/>
            <person name="Eisen J.A."/>
            <person name="Markowitz V."/>
            <person name="Hugenholtz P."/>
            <person name="Kyrpides N.C."/>
            <person name="Klenk H.P."/>
            <person name="Mavromatis K."/>
        </authorList>
    </citation>
    <scope>NUCLEOTIDE SEQUENCE [LARGE SCALE GENOMIC DNA]</scope>
    <source>
        <strain evidence="3">ATCC 700253 / DSM 10332 / NAL</strain>
    </source>
</reference>
<keyword evidence="1" id="KW-0472">Membrane</keyword>
<dbReference type="EMBL" id="CP003179">
    <property type="protein sequence ID" value="AEW04180.1"/>
    <property type="molecule type" value="Genomic_DNA"/>
</dbReference>
<evidence type="ECO:0000256" key="1">
    <source>
        <dbReference type="SAM" id="Phobius"/>
    </source>
</evidence>
<sequence length="142" mass="16140">MTPYVVVATGRYRWRAPSVLGMTTGFWGGWTAWVSTGVVPHWWVGFGMVMVGISAALTALYVRPVSVCVGPGRVWMRRRRIDVSRRIRWVAFLPSGETVLSFNLLYQFVIPGDVFFQRQLHALLAPYYSVRTMDGTGRSRPR</sequence>
<feature type="transmembrane region" description="Helical" evidence="1">
    <location>
        <begin position="42"/>
        <end position="66"/>
    </location>
</feature>
<keyword evidence="3" id="KW-1185">Reference proteome</keyword>
<proteinExistence type="predicted"/>
<reference evidence="3" key="1">
    <citation type="submission" date="2011-12" db="EMBL/GenBank/DDBJ databases">
        <title>The complete genome of chromosome of Sulfobacillus acidophilus DSM 10332.</title>
        <authorList>
            <person name="Lucas S."/>
            <person name="Han J."/>
            <person name="Lapidus A."/>
            <person name="Bruce D."/>
            <person name="Goodwin L."/>
            <person name="Pitluck S."/>
            <person name="Peters L."/>
            <person name="Kyrpides N."/>
            <person name="Mavromatis K."/>
            <person name="Ivanova N."/>
            <person name="Mikhailova N."/>
            <person name="Chertkov O."/>
            <person name="Saunders E."/>
            <person name="Detter J.C."/>
            <person name="Tapia R."/>
            <person name="Han C."/>
            <person name="Land M."/>
            <person name="Hauser L."/>
            <person name="Markowitz V."/>
            <person name="Cheng J.-F."/>
            <person name="Hugenholtz P."/>
            <person name="Woyke T."/>
            <person name="Wu D."/>
            <person name="Pukall R."/>
            <person name="Gehrich-Schroeter G."/>
            <person name="Schneider S."/>
            <person name="Klenk H.-P."/>
            <person name="Eisen J.A."/>
        </authorList>
    </citation>
    <scope>NUCLEOTIDE SEQUENCE [LARGE SCALE GENOMIC DNA]</scope>
    <source>
        <strain evidence="3">ATCC 700253 / DSM 10332 / NAL</strain>
    </source>
</reference>
<keyword evidence="1" id="KW-1133">Transmembrane helix</keyword>
<dbReference type="HOGENOM" id="CLU_2002747_0_0_9"/>